<evidence type="ECO:0000313" key="2">
    <source>
        <dbReference type="EMBL" id="QOY35289.1"/>
    </source>
</evidence>
<dbReference type="Proteomes" id="UP000180175">
    <property type="component" value="Chromosome"/>
</dbReference>
<dbReference type="RefSeq" id="WP_194269165.1">
    <property type="nucleotide sequence ID" value="NZ_CP063356.2"/>
</dbReference>
<feature type="domain" description="N-acetyltransferase" evidence="1">
    <location>
        <begin position="2"/>
        <end position="145"/>
    </location>
</feature>
<evidence type="ECO:0000313" key="3">
    <source>
        <dbReference type="Proteomes" id="UP000180175"/>
    </source>
</evidence>
<dbReference type="GO" id="GO:0016747">
    <property type="term" value="F:acyltransferase activity, transferring groups other than amino-acyl groups"/>
    <property type="evidence" value="ECO:0007669"/>
    <property type="project" value="InterPro"/>
</dbReference>
<reference evidence="2 3" key="2">
    <citation type="journal article" date="2019" name="Int. J. Syst. Evol. Microbiol.">
        <title>Anaerobacillus isosaccharinicus sp. nov., an alkaliphilic bacterium which degrades isosaccharinic acid.</title>
        <authorList>
            <person name="Bassil N.M."/>
            <person name="Lloyd J.R."/>
        </authorList>
    </citation>
    <scope>NUCLEOTIDE SEQUENCE [LARGE SCALE GENOMIC DNA]</scope>
    <source>
        <strain evidence="2 3">NB2006</strain>
    </source>
</reference>
<gene>
    <name evidence="2" type="ORF">AWH56_021770</name>
</gene>
<protein>
    <submittedName>
        <fullName evidence="2">GNAT family N-acetyltransferase</fullName>
        <ecNumber evidence="2">2.3.1.-</ecNumber>
    </submittedName>
</protein>
<proteinExistence type="predicted"/>
<name>A0A7S7L6H1_9BACI</name>
<sequence length="145" mass="17184">MLEERAITMITYHYAATNDYEYLKEKDRHVSAEMLERKIKYKEVIVAKDGDQIVGWLRFGYFWNVVPYMNLIHVLDSYRGLDVGTNLGTYWENEMRSKGHQMVLTSTMAVETSQQFYRKCRYVDVGGFLLEKEGLEIMFKKNLNE</sequence>
<dbReference type="EMBL" id="CP063356">
    <property type="protein sequence ID" value="QOY35289.1"/>
    <property type="molecule type" value="Genomic_DNA"/>
</dbReference>
<reference evidence="2 3" key="1">
    <citation type="journal article" date="2017" name="Genome Announc.">
        <title>Draft Genome Sequences of Four Alkaliphilic Bacteria Belonging to the Anaerobacillus Genus.</title>
        <authorList>
            <person name="Bassil N.M."/>
            <person name="Lloyd J.R."/>
        </authorList>
    </citation>
    <scope>NUCLEOTIDE SEQUENCE [LARGE SCALE GENOMIC DNA]</scope>
    <source>
        <strain evidence="2 3">NB2006</strain>
    </source>
</reference>
<keyword evidence="2" id="KW-0808">Transferase</keyword>
<keyword evidence="3" id="KW-1185">Reference proteome</keyword>
<organism evidence="2 3">
    <name type="scientific">Anaerobacillus isosaccharinicus</name>
    <dbReference type="NCBI Taxonomy" id="1532552"/>
    <lineage>
        <taxon>Bacteria</taxon>
        <taxon>Bacillati</taxon>
        <taxon>Bacillota</taxon>
        <taxon>Bacilli</taxon>
        <taxon>Bacillales</taxon>
        <taxon>Bacillaceae</taxon>
        <taxon>Anaerobacillus</taxon>
    </lineage>
</organism>
<dbReference type="InterPro" id="IPR000182">
    <property type="entry name" value="GNAT_dom"/>
</dbReference>
<keyword evidence="2" id="KW-0012">Acyltransferase</keyword>
<dbReference type="Pfam" id="PF00583">
    <property type="entry name" value="Acetyltransf_1"/>
    <property type="match status" value="1"/>
</dbReference>
<accession>A0A7S7L6H1</accession>
<dbReference type="PROSITE" id="PS51186">
    <property type="entry name" value="GNAT"/>
    <property type="match status" value="1"/>
</dbReference>
<dbReference type="AlphaFoldDB" id="A0A7S7L6H1"/>
<dbReference type="SUPFAM" id="SSF55729">
    <property type="entry name" value="Acyl-CoA N-acyltransferases (Nat)"/>
    <property type="match status" value="1"/>
</dbReference>
<dbReference type="Gene3D" id="3.40.630.30">
    <property type="match status" value="1"/>
</dbReference>
<dbReference type="EC" id="2.3.1.-" evidence="2"/>
<evidence type="ECO:0000259" key="1">
    <source>
        <dbReference type="PROSITE" id="PS51186"/>
    </source>
</evidence>
<dbReference type="KEGG" id="aia:AWH56_021770"/>
<dbReference type="InterPro" id="IPR016181">
    <property type="entry name" value="Acyl_CoA_acyltransferase"/>
</dbReference>
<dbReference type="CDD" id="cd04301">
    <property type="entry name" value="NAT_SF"/>
    <property type="match status" value="1"/>
</dbReference>